<dbReference type="InterPro" id="IPR036291">
    <property type="entry name" value="NAD(P)-bd_dom_sf"/>
</dbReference>
<dbReference type="SUPFAM" id="SSF48179">
    <property type="entry name" value="6-phosphogluconate dehydrogenase C-terminal domain-like"/>
    <property type="match status" value="1"/>
</dbReference>
<dbReference type="InterPro" id="IPR022694">
    <property type="entry name" value="3-OHacyl-CoA_DH"/>
</dbReference>
<dbReference type="RefSeq" id="WP_183372673.1">
    <property type="nucleotide sequence ID" value="NZ_BAABHL010000001.1"/>
</dbReference>
<dbReference type="FunFam" id="3.40.50.720:FF:000009">
    <property type="entry name" value="Fatty oxidation complex, alpha subunit"/>
    <property type="match status" value="1"/>
</dbReference>
<protein>
    <submittedName>
        <fullName evidence="7">3-hydroxybutyryl-CoA dehydrogenase</fullName>
        <ecNumber evidence="7">1.1.1.157</ecNumber>
    </submittedName>
</protein>
<comment type="pathway">
    <text evidence="1">Lipid metabolism; butanoate metabolism.</text>
</comment>
<evidence type="ECO:0000313" key="8">
    <source>
        <dbReference type="Proteomes" id="UP000551501"/>
    </source>
</evidence>
<evidence type="ECO:0000256" key="2">
    <source>
        <dbReference type="ARBA" id="ARBA00009463"/>
    </source>
</evidence>
<dbReference type="GO" id="GO:0008691">
    <property type="term" value="F:3-hydroxybutyryl-CoA dehydrogenase activity"/>
    <property type="evidence" value="ECO:0007669"/>
    <property type="project" value="UniProtKB-EC"/>
</dbReference>
<dbReference type="InterPro" id="IPR006176">
    <property type="entry name" value="3-OHacyl-CoA_DH_NAD-bd"/>
</dbReference>
<keyword evidence="8" id="KW-1185">Reference proteome</keyword>
<reference evidence="7 8" key="1">
    <citation type="submission" date="2020-08" db="EMBL/GenBank/DDBJ databases">
        <title>Sequencing the genomes of 1000 actinobacteria strains.</title>
        <authorList>
            <person name="Klenk H.-P."/>
        </authorList>
    </citation>
    <scope>NUCLEOTIDE SEQUENCE [LARGE SCALE GENOMIC DNA]</scope>
    <source>
        <strain evidence="7 8">DSM 45298</strain>
    </source>
</reference>
<dbReference type="Pfam" id="PF02737">
    <property type="entry name" value="3HCDH_N"/>
    <property type="match status" value="1"/>
</dbReference>
<evidence type="ECO:0000259" key="5">
    <source>
        <dbReference type="Pfam" id="PF00725"/>
    </source>
</evidence>
<proteinExistence type="inferred from homology"/>
<dbReference type="Proteomes" id="UP000551501">
    <property type="component" value="Unassembled WGS sequence"/>
</dbReference>
<dbReference type="InterPro" id="IPR006108">
    <property type="entry name" value="3HC_DH_C"/>
</dbReference>
<keyword evidence="3 7" id="KW-0560">Oxidoreductase</keyword>
<organism evidence="7 8">
    <name type="scientific">Gordonia humi</name>
    <dbReference type="NCBI Taxonomy" id="686429"/>
    <lineage>
        <taxon>Bacteria</taxon>
        <taxon>Bacillati</taxon>
        <taxon>Actinomycetota</taxon>
        <taxon>Actinomycetes</taxon>
        <taxon>Mycobacteriales</taxon>
        <taxon>Gordoniaceae</taxon>
        <taxon>Gordonia</taxon>
    </lineage>
</organism>
<dbReference type="Gene3D" id="3.40.50.720">
    <property type="entry name" value="NAD(P)-binding Rossmann-like Domain"/>
    <property type="match status" value="1"/>
</dbReference>
<name>A0A840EXU3_9ACTN</name>
<dbReference type="InterPro" id="IPR008927">
    <property type="entry name" value="6-PGluconate_DH-like_C_sf"/>
</dbReference>
<accession>A0A840EXU3</accession>
<dbReference type="PANTHER" id="PTHR48075">
    <property type="entry name" value="3-HYDROXYACYL-COA DEHYDROGENASE FAMILY PROTEIN"/>
    <property type="match status" value="1"/>
</dbReference>
<dbReference type="NCBIfam" id="NF005875">
    <property type="entry name" value="PRK07819.1"/>
    <property type="match status" value="1"/>
</dbReference>
<feature type="site" description="Important for catalytic activity" evidence="4">
    <location>
        <position position="143"/>
    </location>
</feature>
<gene>
    <name evidence="7" type="ORF">BKA16_004407</name>
</gene>
<dbReference type="GO" id="GO:0070403">
    <property type="term" value="F:NAD+ binding"/>
    <property type="evidence" value="ECO:0007669"/>
    <property type="project" value="InterPro"/>
</dbReference>
<dbReference type="Gene3D" id="1.10.1040.10">
    <property type="entry name" value="N-(1-d-carboxylethyl)-l-norvaline Dehydrogenase, domain 2"/>
    <property type="match status" value="1"/>
</dbReference>
<dbReference type="GO" id="GO:0006635">
    <property type="term" value="P:fatty acid beta-oxidation"/>
    <property type="evidence" value="ECO:0007669"/>
    <property type="project" value="TreeGrafter"/>
</dbReference>
<comment type="caution">
    <text evidence="7">The sequence shown here is derived from an EMBL/GenBank/DDBJ whole genome shotgun (WGS) entry which is preliminary data.</text>
</comment>
<evidence type="ECO:0000256" key="4">
    <source>
        <dbReference type="PIRSR" id="PIRSR000105-1"/>
    </source>
</evidence>
<sequence length="294" mass="31424">MESETISRIGVVGARQMGAGIAEVCARADCDVLVYDGARDLVSAGRARIQRSLDQAVSHGTLTERERERVARGLRFTLDLADFADRDLVVEAIDEDEDVKTEVFARLDGIVAPSTILASNTSAVPISALAAATADPSRVIGMHFFHPVPALPLMELVTTSVTDDGVAQAAKGFAHDVLGKHVICSGDRTGFVVNALIVPYVLSAVRMVENGFATVDDVDTAMVLGCSHPMGPLKLADLVGLDNVAEIADRMHREYDEPLYAPPGLLLRLVEAGRLGRKCGHGFYLYGDRVVADV</sequence>
<dbReference type="InterPro" id="IPR013328">
    <property type="entry name" value="6PGD_dom2"/>
</dbReference>
<evidence type="ECO:0000256" key="3">
    <source>
        <dbReference type="ARBA" id="ARBA00023002"/>
    </source>
</evidence>
<feature type="domain" description="3-hydroxyacyl-CoA dehydrogenase C-terminal" evidence="5">
    <location>
        <begin position="190"/>
        <end position="286"/>
    </location>
</feature>
<evidence type="ECO:0000256" key="1">
    <source>
        <dbReference type="ARBA" id="ARBA00005086"/>
    </source>
</evidence>
<dbReference type="SUPFAM" id="SSF51735">
    <property type="entry name" value="NAD(P)-binding Rossmann-fold domains"/>
    <property type="match status" value="1"/>
</dbReference>
<evidence type="ECO:0000313" key="7">
    <source>
        <dbReference type="EMBL" id="MBB4137855.1"/>
    </source>
</evidence>
<feature type="domain" description="3-hydroxyacyl-CoA dehydrogenase NAD binding" evidence="6">
    <location>
        <begin position="9"/>
        <end position="186"/>
    </location>
</feature>
<dbReference type="PANTHER" id="PTHR48075:SF9">
    <property type="entry name" value="3-HYDROXYBUTYRYL-COA DEHYDROGENASE"/>
    <property type="match status" value="1"/>
</dbReference>
<dbReference type="EC" id="1.1.1.157" evidence="7"/>
<dbReference type="EMBL" id="JACIFP010000001">
    <property type="protein sequence ID" value="MBB4137855.1"/>
    <property type="molecule type" value="Genomic_DNA"/>
</dbReference>
<dbReference type="AlphaFoldDB" id="A0A840EXU3"/>
<dbReference type="Pfam" id="PF00725">
    <property type="entry name" value="3HCDH"/>
    <property type="match status" value="1"/>
</dbReference>
<evidence type="ECO:0000259" key="6">
    <source>
        <dbReference type="Pfam" id="PF02737"/>
    </source>
</evidence>
<dbReference type="PIRSF" id="PIRSF000105">
    <property type="entry name" value="HCDH"/>
    <property type="match status" value="1"/>
</dbReference>
<comment type="similarity">
    <text evidence="2">Belongs to the 3-hydroxyacyl-CoA dehydrogenase family.</text>
</comment>